<dbReference type="AlphaFoldDB" id="A0A314L8Q0"/>
<accession>A0A314L8Q0</accession>
<dbReference type="OrthoDB" id="1071894at2759"/>
<dbReference type="SMR" id="A0A314L8Q0"/>
<dbReference type="InterPro" id="IPR001810">
    <property type="entry name" value="F-box_dom"/>
</dbReference>
<evidence type="ECO:0000259" key="1">
    <source>
        <dbReference type="SMART" id="SM00256"/>
    </source>
</evidence>
<dbReference type="KEGG" id="nau:109240703"/>
<organism evidence="2 3">
    <name type="scientific">Nicotiana attenuata</name>
    <name type="common">Coyote tobacco</name>
    <dbReference type="NCBI Taxonomy" id="49451"/>
    <lineage>
        <taxon>Eukaryota</taxon>
        <taxon>Viridiplantae</taxon>
        <taxon>Streptophyta</taxon>
        <taxon>Embryophyta</taxon>
        <taxon>Tracheophyta</taxon>
        <taxon>Spermatophyta</taxon>
        <taxon>Magnoliopsida</taxon>
        <taxon>eudicotyledons</taxon>
        <taxon>Gunneridae</taxon>
        <taxon>Pentapetalae</taxon>
        <taxon>asterids</taxon>
        <taxon>lamiids</taxon>
        <taxon>Solanales</taxon>
        <taxon>Solanaceae</taxon>
        <taxon>Nicotianoideae</taxon>
        <taxon>Nicotianeae</taxon>
        <taxon>Nicotiana</taxon>
    </lineage>
</organism>
<dbReference type="STRING" id="49451.A0A314L8Q0"/>
<dbReference type="Gramene" id="OIT37477">
    <property type="protein sequence ID" value="OIT37477"/>
    <property type="gene ID" value="A4A49_01081"/>
</dbReference>
<evidence type="ECO:0000313" key="2">
    <source>
        <dbReference type="EMBL" id="OIT37477.1"/>
    </source>
</evidence>
<dbReference type="EMBL" id="MJEQ01000306">
    <property type="protein sequence ID" value="OIT37477.1"/>
    <property type="molecule type" value="Genomic_DNA"/>
</dbReference>
<gene>
    <name evidence="2" type="ORF">A4A49_01081</name>
</gene>
<protein>
    <recommendedName>
        <fullName evidence="1">F-box domain-containing protein</fullName>
    </recommendedName>
</protein>
<dbReference type="CDD" id="cd22157">
    <property type="entry name" value="F-box_AtFBW1-like"/>
    <property type="match status" value="1"/>
</dbReference>
<dbReference type="SMART" id="SM00256">
    <property type="entry name" value="FBOX"/>
    <property type="match status" value="1"/>
</dbReference>
<name>A0A314L8Q0_NICAT</name>
<keyword evidence="3" id="KW-1185">Reference proteome</keyword>
<dbReference type="InterPro" id="IPR036047">
    <property type="entry name" value="F-box-like_dom_sf"/>
</dbReference>
<dbReference type="SUPFAM" id="SSF81383">
    <property type="entry name" value="F-box domain"/>
    <property type="match status" value="1"/>
</dbReference>
<sequence length="229" mass="26568">MMTQKTDICNKSSREAAKIAQKANLFKGQQKKIVCAYFKGKRVMRPLKNTMQMDVDPAMGIHLAEKIIVDILSRLPVRSLLRFKCVSKFWKTLISDPYFKMKHLIHARNNQNSQKLLISQFYLGMDHSFSFYCSSLLVKDVQKLDCPLNIEQVILRIFCCYDGLSIVGVGDCSSEEFKFFLWNPSTRESIELPVPELLPRKGYCTWGLGYDLVMTIRSLRLIRKYTVKF</sequence>
<dbReference type="InterPro" id="IPR050796">
    <property type="entry name" value="SCF_F-box_component"/>
</dbReference>
<feature type="domain" description="F-box" evidence="1">
    <location>
        <begin position="63"/>
        <end position="103"/>
    </location>
</feature>
<evidence type="ECO:0000313" key="3">
    <source>
        <dbReference type="Proteomes" id="UP000187609"/>
    </source>
</evidence>
<reference evidence="2" key="1">
    <citation type="submission" date="2016-11" db="EMBL/GenBank/DDBJ databases">
        <title>The genome of Nicotiana attenuata.</title>
        <authorList>
            <person name="Xu S."/>
            <person name="Brockmoeller T."/>
            <person name="Gaquerel E."/>
            <person name="Navarro A."/>
            <person name="Kuhl H."/>
            <person name="Gase K."/>
            <person name="Ling Z."/>
            <person name="Zhou W."/>
            <person name="Kreitzer C."/>
            <person name="Stanke M."/>
            <person name="Tang H."/>
            <person name="Lyons E."/>
            <person name="Pandey P."/>
            <person name="Pandey S.P."/>
            <person name="Timmermann B."/>
            <person name="Baldwin I.T."/>
        </authorList>
    </citation>
    <scope>NUCLEOTIDE SEQUENCE [LARGE SCALE GENOMIC DNA]</scope>
    <source>
        <strain evidence="2">UT</strain>
    </source>
</reference>
<dbReference type="Gene3D" id="1.20.1280.50">
    <property type="match status" value="1"/>
</dbReference>
<comment type="caution">
    <text evidence="2">The sequence shown here is derived from an EMBL/GenBank/DDBJ whole genome shotgun (WGS) entry which is preliminary data.</text>
</comment>
<proteinExistence type="predicted"/>
<dbReference type="PANTHER" id="PTHR31672:SF13">
    <property type="entry name" value="F-BOX PROTEIN CPR30-LIKE"/>
    <property type="match status" value="1"/>
</dbReference>
<dbReference type="Pfam" id="PF00646">
    <property type="entry name" value="F-box"/>
    <property type="match status" value="1"/>
</dbReference>
<dbReference type="PANTHER" id="PTHR31672">
    <property type="entry name" value="BNACNNG10540D PROTEIN"/>
    <property type="match status" value="1"/>
</dbReference>
<dbReference type="Proteomes" id="UP000187609">
    <property type="component" value="Unassembled WGS sequence"/>
</dbReference>